<evidence type="ECO:0000313" key="3">
    <source>
        <dbReference type="Proteomes" id="UP001501470"/>
    </source>
</evidence>
<name>A0ABP4LIV7_9ACTN</name>
<sequence length="449" mass="44640">MGDETNVDVTSSTYSKPAAANDGGWFGDSYANEGDPSWEDVIAMVVIPGSPARVRQAADEWTALLTRLGEVERVLKAVQADLETWKGPGGEEYRNHLTTMITSVQTVRDDHSNLPHYLHLAAGDLEGAIAKIPIPDDMIHEVMAAKQGYIDSGMISDAFGPNSIYQHLLPVYGNKWFDEAREFFTWDWASNKLRDWISSQDDKAKQAYHELAGKHVRTMDSIPGTNPVDYTDPREPFNPDTFGGGGGGGGAGGMPNAKMPGGGSGIPGGSVPGVDDMTGPGGIGDPNLTNPGGGTGYDPDDLPGSGLAGVGGGGITGAGPGAGGLGPGIGGIGPGGGGLGAGGLGAGGLGRGPGAGGGIGGMGMMPGMAGAGAGRGAGRNVTGAGAGKGGVRGAGAGAGRGGAGGFRGGMMPGAAGGAGHGEGEDHTTWLQEDDDPWGSDSEAPPSVLG</sequence>
<gene>
    <name evidence="2" type="ORF">GCM10009827_046880</name>
</gene>
<organism evidence="2 3">
    <name type="scientific">Dactylosporangium maewongense</name>
    <dbReference type="NCBI Taxonomy" id="634393"/>
    <lineage>
        <taxon>Bacteria</taxon>
        <taxon>Bacillati</taxon>
        <taxon>Actinomycetota</taxon>
        <taxon>Actinomycetes</taxon>
        <taxon>Micromonosporales</taxon>
        <taxon>Micromonosporaceae</taxon>
        <taxon>Dactylosporangium</taxon>
    </lineage>
</organism>
<feature type="compositionally biased region" description="Gly residues" evidence="1">
    <location>
        <begin position="260"/>
        <end position="271"/>
    </location>
</feature>
<reference evidence="3" key="1">
    <citation type="journal article" date="2019" name="Int. J. Syst. Evol. Microbiol.">
        <title>The Global Catalogue of Microorganisms (GCM) 10K type strain sequencing project: providing services to taxonomists for standard genome sequencing and annotation.</title>
        <authorList>
            <consortium name="The Broad Institute Genomics Platform"/>
            <consortium name="The Broad Institute Genome Sequencing Center for Infectious Disease"/>
            <person name="Wu L."/>
            <person name="Ma J."/>
        </authorList>
    </citation>
    <scope>NUCLEOTIDE SEQUENCE [LARGE SCALE GENOMIC DNA]</scope>
    <source>
        <strain evidence="3">JCM 15933</strain>
    </source>
</reference>
<protein>
    <recommendedName>
        <fullName evidence="4">PPE family domain-containing protein</fullName>
    </recommendedName>
</protein>
<dbReference type="EMBL" id="BAAAQD010000009">
    <property type="protein sequence ID" value="GAA1524860.1"/>
    <property type="molecule type" value="Genomic_DNA"/>
</dbReference>
<evidence type="ECO:0000256" key="1">
    <source>
        <dbReference type="SAM" id="MobiDB-lite"/>
    </source>
</evidence>
<keyword evidence="3" id="KW-1185">Reference proteome</keyword>
<feature type="region of interest" description="Disordered" evidence="1">
    <location>
        <begin position="238"/>
        <end position="311"/>
    </location>
</feature>
<feature type="region of interest" description="Disordered" evidence="1">
    <location>
        <begin position="406"/>
        <end position="449"/>
    </location>
</feature>
<dbReference type="RefSeq" id="WP_344504185.1">
    <property type="nucleotide sequence ID" value="NZ_BAAAQD010000009.1"/>
</dbReference>
<proteinExistence type="predicted"/>
<accession>A0ABP4LIV7</accession>
<evidence type="ECO:0000313" key="2">
    <source>
        <dbReference type="EMBL" id="GAA1524860.1"/>
    </source>
</evidence>
<feature type="compositionally biased region" description="Gly residues" evidence="1">
    <location>
        <begin position="242"/>
        <end position="253"/>
    </location>
</feature>
<evidence type="ECO:0008006" key="4">
    <source>
        <dbReference type="Google" id="ProtNLM"/>
    </source>
</evidence>
<feature type="compositionally biased region" description="Gly residues" evidence="1">
    <location>
        <begin position="406"/>
        <end position="420"/>
    </location>
</feature>
<comment type="caution">
    <text evidence="2">The sequence shown here is derived from an EMBL/GenBank/DDBJ whole genome shotgun (WGS) entry which is preliminary data.</text>
</comment>
<dbReference type="Proteomes" id="UP001501470">
    <property type="component" value="Unassembled WGS sequence"/>
</dbReference>